<accession>E5A9B9</accession>
<evidence type="ECO:0000313" key="2">
    <source>
        <dbReference type="EMBL" id="CBY00260.1"/>
    </source>
</evidence>
<keyword evidence="3" id="KW-1185">Reference proteome</keyword>
<gene>
    <name evidence="2" type="ORF">LEMA_uP013900.1</name>
</gene>
<evidence type="ECO:0000313" key="3">
    <source>
        <dbReference type="Proteomes" id="UP000002668"/>
    </source>
</evidence>
<organism evidence="3">
    <name type="scientific">Leptosphaeria maculans (strain JN3 / isolate v23.1.3 / race Av1-4-5-6-7-8)</name>
    <name type="common">Blackleg fungus</name>
    <name type="synonym">Phoma lingam</name>
    <dbReference type="NCBI Taxonomy" id="985895"/>
    <lineage>
        <taxon>Eukaryota</taxon>
        <taxon>Fungi</taxon>
        <taxon>Dikarya</taxon>
        <taxon>Ascomycota</taxon>
        <taxon>Pezizomycotina</taxon>
        <taxon>Dothideomycetes</taxon>
        <taxon>Pleosporomycetidae</taxon>
        <taxon>Pleosporales</taxon>
        <taxon>Pleosporineae</taxon>
        <taxon>Leptosphaeriaceae</taxon>
        <taxon>Plenodomus</taxon>
        <taxon>Plenodomus lingam/Leptosphaeria maculans species complex</taxon>
    </lineage>
</organism>
<name>E5A9B9_LEPMJ</name>
<evidence type="ECO:0000256" key="1">
    <source>
        <dbReference type="SAM" id="MobiDB-lite"/>
    </source>
</evidence>
<feature type="compositionally biased region" description="Low complexity" evidence="1">
    <location>
        <begin position="30"/>
        <end position="41"/>
    </location>
</feature>
<proteinExistence type="predicted"/>
<dbReference type="AlphaFoldDB" id="E5A9B9"/>
<protein>
    <submittedName>
        <fullName evidence="2">Predicted protein</fullName>
    </submittedName>
</protein>
<reference evidence="3" key="1">
    <citation type="journal article" date="2011" name="Nat. Commun.">
        <title>Effector diversification within compartments of the Leptosphaeria maculans genome affected by Repeat-Induced Point mutations.</title>
        <authorList>
            <person name="Rouxel T."/>
            <person name="Grandaubert J."/>
            <person name="Hane J.K."/>
            <person name="Hoede C."/>
            <person name="van de Wouw A.P."/>
            <person name="Couloux A."/>
            <person name="Dominguez V."/>
            <person name="Anthouard V."/>
            <person name="Bally P."/>
            <person name="Bourras S."/>
            <person name="Cozijnsen A.J."/>
            <person name="Ciuffetti L.M."/>
            <person name="Degrave A."/>
            <person name="Dilmaghani A."/>
            <person name="Duret L."/>
            <person name="Fudal I."/>
            <person name="Goodwin S.B."/>
            <person name="Gout L."/>
            <person name="Glaser N."/>
            <person name="Linglin J."/>
            <person name="Kema G.H.J."/>
            <person name="Lapalu N."/>
            <person name="Lawrence C.B."/>
            <person name="May K."/>
            <person name="Meyer M."/>
            <person name="Ollivier B."/>
            <person name="Poulain J."/>
            <person name="Schoch C.L."/>
            <person name="Simon A."/>
            <person name="Spatafora J.W."/>
            <person name="Stachowiak A."/>
            <person name="Turgeon B.G."/>
            <person name="Tyler B.M."/>
            <person name="Vincent D."/>
            <person name="Weissenbach J."/>
            <person name="Amselem J."/>
            <person name="Quesneville H."/>
            <person name="Oliver R.P."/>
            <person name="Wincker P."/>
            <person name="Balesdent M.-H."/>
            <person name="Howlett B.J."/>
        </authorList>
    </citation>
    <scope>NUCLEOTIDE SEQUENCE [LARGE SCALE GENOMIC DNA]</scope>
    <source>
        <strain evidence="3">JN3 / isolate v23.1.3 / race Av1-4-5-6-7-8</strain>
    </source>
</reference>
<feature type="compositionally biased region" description="Pro residues" evidence="1">
    <location>
        <begin position="11"/>
        <end position="20"/>
    </location>
</feature>
<feature type="region of interest" description="Disordered" evidence="1">
    <location>
        <begin position="1"/>
        <end position="41"/>
    </location>
</feature>
<dbReference type="Proteomes" id="UP000002668">
    <property type="component" value="Genome"/>
</dbReference>
<dbReference type="VEuPathDB" id="FungiDB:LEMA_uP013900.1"/>
<dbReference type="EMBL" id="FP929138">
    <property type="protein sequence ID" value="CBY00260.1"/>
    <property type="molecule type" value="Genomic_DNA"/>
</dbReference>
<dbReference type="InParanoid" id="E5A9B9"/>
<dbReference type="HOGENOM" id="CLU_3279649_0_0_1"/>
<sequence length="41" mass="4221">MKHHHLAGFQPPVPAAPLPRPLSSMMPYITSTGHAGSAASA</sequence>